<feature type="region of interest" description="Disordered" evidence="9">
    <location>
        <begin position="144"/>
        <end position="176"/>
    </location>
</feature>
<dbReference type="PROSITE" id="PS51192">
    <property type="entry name" value="HELICASE_ATP_BIND_1"/>
    <property type="match status" value="1"/>
</dbReference>
<dbReference type="Pfam" id="PF00271">
    <property type="entry name" value="Helicase_C"/>
    <property type="match status" value="1"/>
</dbReference>
<feature type="compositionally biased region" description="Basic and acidic residues" evidence="9">
    <location>
        <begin position="164"/>
        <end position="173"/>
    </location>
</feature>
<dbReference type="PANTHER" id="PTHR47959">
    <property type="entry name" value="ATP-DEPENDENT RNA HELICASE RHLE-RELATED"/>
    <property type="match status" value="1"/>
</dbReference>
<dbReference type="SMART" id="SM00490">
    <property type="entry name" value="HELICc"/>
    <property type="match status" value="1"/>
</dbReference>
<dbReference type="EC" id="3.6.4.13" evidence="1"/>
<dbReference type="CDD" id="cd18787">
    <property type="entry name" value="SF2_C_DEAD"/>
    <property type="match status" value="1"/>
</dbReference>
<feature type="domain" description="Helicase ATP-binding" evidence="10">
    <location>
        <begin position="238"/>
        <end position="433"/>
    </location>
</feature>
<feature type="compositionally biased region" description="Basic residues" evidence="9">
    <location>
        <begin position="17"/>
        <end position="29"/>
    </location>
</feature>
<dbReference type="InterPro" id="IPR014001">
    <property type="entry name" value="Helicase_ATP-bd"/>
</dbReference>
<dbReference type="InterPro" id="IPR027417">
    <property type="entry name" value="P-loop_NTPase"/>
</dbReference>
<dbReference type="InterPro" id="IPR050079">
    <property type="entry name" value="DEAD_box_RNA_helicase"/>
</dbReference>
<protein>
    <recommendedName>
        <fullName evidence="1">RNA helicase</fullName>
        <ecNumber evidence="1">3.6.4.13</ecNumber>
    </recommendedName>
</protein>
<evidence type="ECO:0000256" key="9">
    <source>
        <dbReference type="SAM" id="MobiDB-lite"/>
    </source>
</evidence>
<evidence type="ECO:0000256" key="6">
    <source>
        <dbReference type="ARBA" id="ARBA00022884"/>
    </source>
</evidence>
<organism evidence="12 13">
    <name type="scientific">Geotrichum candidum</name>
    <name type="common">Oospora lactis</name>
    <name type="synonym">Dipodascus geotrichum</name>
    <dbReference type="NCBI Taxonomy" id="1173061"/>
    <lineage>
        <taxon>Eukaryota</taxon>
        <taxon>Fungi</taxon>
        <taxon>Dikarya</taxon>
        <taxon>Ascomycota</taxon>
        <taxon>Saccharomycotina</taxon>
        <taxon>Dipodascomycetes</taxon>
        <taxon>Dipodascales</taxon>
        <taxon>Dipodascaceae</taxon>
        <taxon>Geotrichum</taxon>
    </lineage>
</organism>
<dbReference type="InterPro" id="IPR011545">
    <property type="entry name" value="DEAD/DEAH_box_helicase_dom"/>
</dbReference>
<dbReference type="InterPro" id="IPR001650">
    <property type="entry name" value="Helicase_C-like"/>
</dbReference>
<feature type="region of interest" description="Disordered" evidence="9">
    <location>
        <begin position="691"/>
        <end position="712"/>
    </location>
</feature>
<dbReference type="PROSITE" id="PS51194">
    <property type="entry name" value="HELICASE_CTER"/>
    <property type="match status" value="1"/>
</dbReference>
<feature type="compositionally biased region" description="Basic and acidic residues" evidence="9">
    <location>
        <begin position="101"/>
        <end position="118"/>
    </location>
</feature>
<evidence type="ECO:0000256" key="1">
    <source>
        <dbReference type="ARBA" id="ARBA00012552"/>
    </source>
</evidence>
<dbReference type="PROSITE" id="PS00039">
    <property type="entry name" value="DEAD_ATP_HELICASE"/>
    <property type="match status" value="1"/>
</dbReference>
<evidence type="ECO:0000256" key="2">
    <source>
        <dbReference type="ARBA" id="ARBA00022741"/>
    </source>
</evidence>
<dbReference type="Proteomes" id="UP000750522">
    <property type="component" value="Unassembled WGS sequence"/>
</dbReference>
<dbReference type="GO" id="GO:0006364">
    <property type="term" value="P:rRNA processing"/>
    <property type="evidence" value="ECO:0007669"/>
    <property type="project" value="UniProtKB-ARBA"/>
</dbReference>
<sequence length="788" mass="87875">MTTDSIKAAKALLKSRGNNRKNVAKKPKGNNKSASGTKGEAPVTNKRSFAEMDELNWKPIDITSRNDDLEGFFGLEELDGVTVERTQDGRLQFVEKQSAVAKKDNKQKDNKQKDNKQKNDKKKSIKEDQDDKIEDITEAAADLKRSENKKKADKKAKQTKPKKLSKESEKPLPIDDSAADEVDLSFNPFNALEDLPQVDTSALEWNFEDNTSNLSQTVLTSLAALKYNKPTEIQRRAIPEILAENDVVGKATTGSGKTLAYGIPILERHMALSQELAASSKDKNEAVKAWPTGLIFAPTRELAHQIVKHISEVAKYCPIMGSGIVPLTGGLSIQKQQRLIHHKPAIVVATPGRFLELIGMSQDILATFKKAEILVLDEADRMLQEGHFKEMGEILDLLGRGKTTQRQTLVFSATFQKDFMNKLASKKVNKHDVNNKFSSSVGRLSTNDEALVMLQKKLQFKDRKPVFIDANPAETVASKVHESIIECGNMEKDLYLYYFTLLYPGRTIVFVNSIDAVKRITPLLQELGLPAVAIHSNMIQKQRLRSLERFRANDRGILIATDVAARGLDIPLIQHVVHYHLPRTADMYVHRSGRTARAGTEGVSVLLCAANEASGPLVKLKKVLYKDKLYNNAMHPFDIDYDIVSRIKDRVTIAKKITDSRQESTYKGKDSSWIKEAAQDLGVDLDSDFDDISDDDSHKPRPKGWTSLKGKKKDAEKILSKEELQGLKANLKQLLSRPVTNRSGKYLTNGRVNLAHMVLSGQSHEAVLGMEKTTALNDVGPNKKKQKL</sequence>
<evidence type="ECO:0000256" key="8">
    <source>
        <dbReference type="RuleBase" id="RU000492"/>
    </source>
</evidence>
<evidence type="ECO:0000313" key="12">
    <source>
        <dbReference type="EMBL" id="KAF5099710.1"/>
    </source>
</evidence>
<accession>A0A9P5G605</accession>
<comment type="caution">
    <text evidence="12">The sequence shown here is derived from an EMBL/GenBank/DDBJ whole genome shotgun (WGS) entry which is preliminary data.</text>
</comment>
<feature type="compositionally biased region" description="Basic residues" evidence="9">
    <location>
        <begin position="151"/>
        <end position="163"/>
    </location>
</feature>
<dbReference type="PANTHER" id="PTHR47959:SF1">
    <property type="entry name" value="ATP-DEPENDENT RNA HELICASE DBPA"/>
    <property type="match status" value="1"/>
</dbReference>
<name>A0A9P5G605_GEOCN</name>
<keyword evidence="5 8" id="KW-0067">ATP-binding</keyword>
<feature type="domain" description="Helicase C-terminal" evidence="11">
    <location>
        <begin position="493"/>
        <end position="645"/>
    </location>
</feature>
<evidence type="ECO:0000256" key="5">
    <source>
        <dbReference type="ARBA" id="ARBA00022840"/>
    </source>
</evidence>
<dbReference type="EMBL" id="QQZK01000056">
    <property type="protein sequence ID" value="KAF5099710.1"/>
    <property type="molecule type" value="Genomic_DNA"/>
</dbReference>
<reference evidence="12" key="1">
    <citation type="journal article" date="2020" name="Front. Microbiol.">
        <title>Phenotypic and Genetic Characterization of the Cheese Ripening Yeast Geotrichum candidum.</title>
        <authorList>
            <person name="Perkins V."/>
            <person name="Vignola S."/>
            <person name="Lessard M.H."/>
            <person name="Plante P.L."/>
            <person name="Corbeil J."/>
            <person name="Dugat-Bony E."/>
            <person name="Frenette M."/>
            <person name="Labrie S."/>
        </authorList>
    </citation>
    <scope>NUCLEOTIDE SEQUENCE</scope>
    <source>
        <strain evidence="12">LMA-70</strain>
    </source>
</reference>
<keyword evidence="3 8" id="KW-0378">Hydrolase</keyword>
<dbReference type="GO" id="GO:0003723">
    <property type="term" value="F:RNA binding"/>
    <property type="evidence" value="ECO:0007669"/>
    <property type="project" value="UniProtKB-KW"/>
</dbReference>
<comment type="catalytic activity">
    <reaction evidence="7">
        <text>ATP + H2O = ADP + phosphate + H(+)</text>
        <dbReference type="Rhea" id="RHEA:13065"/>
        <dbReference type="ChEBI" id="CHEBI:15377"/>
        <dbReference type="ChEBI" id="CHEBI:15378"/>
        <dbReference type="ChEBI" id="CHEBI:30616"/>
        <dbReference type="ChEBI" id="CHEBI:43474"/>
        <dbReference type="ChEBI" id="CHEBI:456216"/>
        <dbReference type="EC" id="3.6.4.13"/>
    </reaction>
</comment>
<evidence type="ECO:0000256" key="4">
    <source>
        <dbReference type="ARBA" id="ARBA00022806"/>
    </source>
</evidence>
<dbReference type="Pfam" id="PF00270">
    <property type="entry name" value="DEAD"/>
    <property type="match status" value="1"/>
</dbReference>
<reference evidence="12" key="2">
    <citation type="submission" date="2020-01" db="EMBL/GenBank/DDBJ databases">
        <authorList>
            <person name="Perkins V."/>
            <person name="Lessard M.-H."/>
            <person name="Dugat-Bony E."/>
            <person name="Frenette M."/>
            <person name="Labrie S."/>
        </authorList>
    </citation>
    <scope>NUCLEOTIDE SEQUENCE</scope>
    <source>
        <strain evidence="12">LMA-70</strain>
    </source>
</reference>
<dbReference type="GO" id="GO:0005829">
    <property type="term" value="C:cytosol"/>
    <property type="evidence" value="ECO:0007669"/>
    <property type="project" value="TreeGrafter"/>
</dbReference>
<dbReference type="SMART" id="SM00487">
    <property type="entry name" value="DEXDc"/>
    <property type="match status" value="1"/>
</dbReference>
<dbReference type="Gene3D" id="3.40.50.300">
    <property type="entry name" value="P-loop containing nucleotide triphosphate hydrolases"/>
    <property type="match status" value="2"/>
</dbReference>
<keyword evidence="4 8" id="KW-0347">Helicase</keyword>
<feature type="region of interest" description="Disordered" evidence="9">
    <location>
        <begin position="89"/>
        <end position="130"/>
    </location>
</feature>
<evidence type="ECO:0000256" key="3">
    <source>
        <dbReference type="ARBA" id="ARBA00022801"/>
    </source>
</evidence>
<dbReference type="GO" id="GO:0003724">
    <property type="term" value="F:RNA helicase activity"/>
    <property type="evidence" value="ECO:0007669"/>
    <property type="project" value="UniProtKB-EC"/>
</dbReference>
<keyword evidence="2 8" id="KW-0547">Nucleotide-binding</keyword>
<dbReference type="GO" id="GO:0016787">
    <property type="term" value="F:hydrolase activity"/>
    <property type="evidence" value="ECO:0007669"/>
    <property type="project" value="UniProtKB-KW"/>
</dbReference>
<evidence type="ECO:0000259" key="10">
    <source>
        <dbReference type="PROSITE" id="PS51192"/>
    </source>
</evidence>
<dbReference type="SUPFAM" id="SSF52540">
    <property type="entry name" value="P-loop containing nucleoside triphosphate hydrolases"/>
    <property type="match status" value="2"/>
</dbReference>
<evidence type="ECO:0000259" key="11">
    <source>
        <dbReference type="PROSITE" id="PS51194"/>
    </source>
</evidence>
<feature type="region of interest" description="Disordered" evidence="9">
    <location>
        <begin position="12"/>
        <end position="48"/>
    </location>
</feature>
<dbReference type="AlphaFoldDB" id="A0A9P5G605"/>
<dbReference type="GO" id="GO:0005524">
    <property type="term" value="F:ATP binding"/>
    <property type="evidence" value="ECO:0007669"/>
    <property type="project" value="UniProtKB-KW"/>
</dbReference>
<comment type="similarity">
    <text evidence="8">Belongs to the DEAD box helicase family.</text>
</comment>
<gene>
    <name evidence="12" type="ORF">DV451_002848</name>
</gene>
<proteinExistence type="inferred from homology"/>
<keyword evidence="6" id="KW-0694">RNA-binding</keyword>
<evidence type="ECO:0000256" key="7">
    <source>
        <dbReference type="ARBA" id="ARBA00047984"/>
    </source>
</evidence>
<evidence type="ECO:0000313" key="13">
    <source>
        <dbReference type="Proteomes" id="UP000750522"/>
    </source>
</evidence>
<dbReference type="InterPro" id="IPR000629">
    <property type="entry name" value="RNA-helicase_DEAD-box_CS"/>
</dbReference>